<reference evidence="6" key="1">
    <citation type="journal article" date="2005" name="Microbiology">
        <title>Tol-Pal proteins are critical cell envelope components of Erwinia chrysanthemi affecting cell morphology and virulence.</title>
        <authorList>
            <person name="Dubuisson J.F."/>
            <person name="Vianney A."/>
            <person name="Hugouvieux-Cotte-Pattat N."/>
            <person name="Lazzaroni J.C."/>
        </authorList>
    </citation>
    <scope>NUCLEOTIDE SEQUENCE</scope>
</reference>
<dbReference type="OrthoDB" id="8525418at2"/>
<dbReference type="Gene3D" id="1.20.5.110">
    <property type="match status" value="1"/>
</dbReference>
<dbReference type="Pfam" id="PF16331">
    <property type="entry name" value="TolA_bind_tri"/>
    <property type="match status" value="1"/>
</dbReference>
<dbReference type="RefSeq" id="WP_028312283.1">
    <property type="nucleotide sequence ID" value="NZ_AXWS01000015.1"/>
</dbReference>
<accession>A0A8B6X5H8</accession>
<comment type="similarity">
    <text evidence="2">Belongs to the CpoB family.</text>
</comment>
<evidence type="ECO:0000259" key="4">
    <source>
        <dbReference type="Pfam" id="PF16331"/>
    </source>
</evidence>
<dbReference type="HAMAP" id="MF_02066">
    <property type="entry name" value="CpoB"/>
    <property type="match status" value="1"/>
</dbReference>
<dbReference type="InterPro" id="IPR014162">
    <property type="entry name" value="CpoB_C"/>
</dbReference>
<dbReference type="InterPro" id="IPR034706">
    <property type="entry name" value="CpoB"/>
</dbReference>
<feature type="signal peptide" evidence="2">
    <location>
        <begin position="1"/>
        <end position="24"/>
    </location>
</feature>
<keyword evidence="2" id="KW-0175">Coiled coil</keyword>
<evidence type="ECO:0000259" key="3">
    <source>
        <dbReference type="Pfam" id="PF13525"/>
    </source>
</evidence>
<dbReference type="GO" id="GO:0030288">
    <property type="term" value="C:outer membrane-bounded periplasmic space"/>
    <property type="evidence" value="ECO:0007669"/>
    <property type="project" value="UniProtKB-UniRule"/>
</dbReference>
<dbReference type="GO" id="GO:0070206">
    <property type="term" value="P:protein trimerization"/>
    <property type="evidence" value="ECO:0007669"/>
    <property type="project" value="InterPro"/>
</dbReference>
<keyword evidence="2" id="KW-0132">Cell division</keyword>
<reference evidence="6" key="2">
    <citation type="submission" date="2025-08" db="UniProtKB">
        <authorList>
            <consortium name="RefSeq"/>
        </authorList>
    </citation>
    <scope>IDENTIFICATION</scope>
</reference>
<organism evidence="5 6">
    <name type="scientific">Derxia gummosa DSM 723</name>
    <dbReference type="NCBI Taxonomy" id="1121388"/>
    <lineage>
        <taxon>Bacteria</taxon>
        <taxon>Pseudomonadati</taxon>
        <taxon>Pseudomonadota</taxon>
        <taxon>Betaproteobacteria</taxon>
        <taxon>Burkholderiales</taxon>
        <taxon>Alcaligenaceae</taxon>
        <taxon>Derxia</taxon>
    </lineage>
</organism>
<dbReference type="Pfam" id="PF13525">
    <property type="entry name" value="YfiO"/>
    <property type="match status" value="1"/>
</dbReference>
<dbReference type="NCBIfam" id="TIGR02795">
    <property type="entry name" value="tol_pal_ybgF"/>
    <property type="match status" value="1"/>
</dbReference>
<evidence type="ECO:0000313" key="5">
    <source>
        <dbReference type="Proteomes" id="UP000675920"/>
    </source>
</evidence>
<keyword evidence="2" id="KW-0574">Periplasm</keyword>
<keyword evidence="5" id="KW-1185">Reference proteome</keyword>
<evidence type="ECO:0000256" key="2">
    <source>
        <dbReference type="HAMAP-Rule" id="MF_02066"/>
    </source>
</evidence>
<feature type="domain" description="Outer membrane lipoprotein BamD-like" evidence="3">
    <location>
        <begin position="130"/>
        <end position="253"/>
    </location>
</feature>
<dbReference type="AlphaFoldDB" id="A0A8B6X5H8"/>
<feature type="chain" id="PRO_5035025266" description="Cell division coordinator CpoB" evidence="2">
    <location>
        <begin position="25"/>
        <end position="254"/>
    </location>
</feature>
<dbReference type="Gene3D" id="1.25.40.10">
    <property type="entry name" value="Tetratricopeptide repeat domain"/>
    <property type="match status" value="1"/>
</dbReference>
<dbReference type="Proteomes" id="UP000675920">
    <property type="component" value="Unplaced"/>
</dbReference>
<proteinExistence type="inferred from homology"/>
<gene>
    <name evidence="6" type="primary">ybgF</name>
    <name evidence="2" type="synonym">cpoB</name>
</gene>
<evidence type="ECO:0000313" key="6">
    <source>
        <dbReference type="RefSeq" id="WP_028312283.1"/>
    </source>
</evidence>
<dbReference type="SUPFAM" id="SSF48452">
    <property type="entry name" value="TPR-like"/>
    <property type="match status" value="1"/>
</dbReference>
<dbReference type="InterPro" id="IPR011990">
    <property type="entry name" value="TPR-like_helical_dom_sf"/>
</dbReference>
<sequence length="254" mass="28384" precursor="true">MIRKVLPAVAMLSLSLAALSPAHAGLFDDDEARRAILDLRSQIKSTGDTDRDRADALEKRLTKLQFDSAQQIDGLNQEIARLRGVIETLQRDVADQQRKQRDFYADIDSRLKRTEPQQVTIDGQQFSVDQEQIKAYNAAFEAFRQSQFPRAADGFSGFLSRYPDSPYTGLATFWLGNAQFATRDFAKAIDTHRTFIKAFPDSPRVPDALLNIGNSQVELADKKNARTTFMAITIKYPDSPAAASAKDRLATLKP</sequence>
<protein>
    <recommendedName>
        <fullName evidence="2">Cell division coordinator CpoB</fullName>
    </recommendedName>
</protein>
<keyword evidence="1 2" id="KW-0732">Signal</keyword>
<dbReference type="GO" id="GO:0043093">
    <property type="term" value="P:FtsZ-dependent cytokinesis"/>
    <property type="evidence" value="ECO:0007669"/>
    <property type="project" value="UniProtKB-UniRule"/>
</dbReference>
<keyword evidence="2" id="KW-0131">Cell cycle</keyword>
<feature type="domain" description="YbgF trimerisation" evidence="4">
    <location>
        <begin position="52"/>
        <end position="118"/>
    </location>
</feature>
<comment type="function">
    <text evidence="2">Mediates coordination of peptidoglycan synthesis and outer membrane constriction during cell division.</text>
</comment>
<comment type="subcellular location">
    <subcellularLocation>
        <location evidence="2">Periplasm</location>
    </subcellularLocation>
</comment>
<name>A0A8B6X5H8_9BURK</name>
<evidence type="ECO:0000256" key="1">
    <source>
        <dbReference type="ARBA" id="ARBA00022729"/>
    </source>
</evidence>
<feature type="coiled-coil region" evidence="2">
    <location>
        <begin position="72"/>
        <end position="99"/>
    </location>
</feature>
<dbReference type="InterPro" id="IPR032519">
    <property type="entry name" value="YbgF_tri"/>
</dbReference>
<dbReference type="InterPro" id="IPR039565">
    <property type="entry name" value="BamD-like"/>
</dbReference>